<gene>
    <name evidence="2" type="ORF">VB695_12725</name>
</gene>
<reference evidence="2 3" key="1">
    <citation type="submission" date="2023-12" db="EMBL/GenBank/DDBJ databases">
        <title>Baltic Sea Cyanobacteria.</title>
        <authorList>
            <person name="Delbaje E."/>
            <person name="Fewer D.P."/>
            <person name="Shishido T.K."/>
        </authorList>
    </citation>
    <scope>NUCLEOTIDE SEQUENCE [LARGE SCALE GENOMIC DNA]</scope>
    <source>
        <strain evidence="2 3">UHCC 0060</strain>
    </source>
</reference>
<keyword evidence="3" id="KW-1185">Reference proteome</keyword>
<dbReference type="InterPro" id="IPR011009">
    <property type="entry name" value="Kinase-like_dom_sf"/>
</dbReference>
<keyword evidence="2" id="KW-0418">Kinase</keyword>
<keyword evidence="2" id="KW-0808">Transferase</keyword>
<name>A0ABU5URN6_NODSP</name>
<proteinExistence type="predicted"/>
<dbReference type="InterPro" id="IPR051678">
    <property type="entry name" value="AGP_Transferase"/>
</dbReference>
<evidence type="ECO:0000259" key="1">
    <source>
        <dbReference type="Pfam" id="PF01636"/>
    </source>
</evidence>
<sequence length="420" mass="47770">MLLSMSSQNVIQYLQEAGLCCSEDGASNKYELLNSSQHNLNLLVTLAGNQKLLVKQKRHIEEHDGTPHEFFNEWLFHQLLQQFPVLGNTSAMALPAAGIAPLILHFDESNSLIVRNYFSEYSELGGFYRQNDIFPPEIATAIGTTLAELHRATFEQREYRNFMATAPEGQFRYSFYNPAQGVDSISPEIFGTVPTEALKFYRLYQGYESLESAIADLAYEWQPCCLTHNDLNLNNILIHSRWDQLDNCLIKLIDWEACGWGDPAFDLGTLIASYLGIWLSSLVVDPTIKLEESLHLAMTPLEVLQPSLLALIRAYLNAFPMILEYRSDFIVRIIQFTGLALINQIQETIKVRKYFGNHDICMLQIAKNLLTIPEQSVLSIFGVSEDKIVNPLANIHKFPQPKKAQQLVPLYYEKTRLRGC</sequence>
<dbReference type="PANTHER" id="PTHR21310:SF15">
    <property type="entry name" value="AMINOGLYCOSIDE PHOSPHOTRANSFERASE DOMAIN-CONTAINING PROTEIN"/>
    <property type="match status" value="1"/>
</dbReference>
<dbReference type="EC" id="2.7.1.-" evidence="2"/>
<dbReference type="EMBL" id="JAYGHK010000036">
    <property type="protein sequence ID" value="MEA5608921.1"/>
    <property type="molecule type" value="Genomic_DNA"/>
</dbReference>
<feature type="domain" description="Aminoglycoside phosphotransferase" evidence="1">
    <location>
        <begin position="31"/>
        <end position="285"/>
    </location>
</feature>
<dbReference type="Pfam" id="PF01636">
    <property type="entry name" value="APH"/>
    <property type="match status" value="1"/>
</dbReference>
<evidence type="ECO:0000313" key="2">
    <source>
        <dbReference type="EMBL" id="MEA5608921.1"/>
    </source>
</evidence>
<dbReference type="PANTHER" id="PTHR21310">
    <property type="entry name" value="AMINOGLYCOSIDE PHOSPHOTRANSFERASE-RELATED-RELATED"/>
    <property type="match status" value="1"/>
</dbReference>
<dbReference type="Gene3D" id="3.90.1200.10">
    <property type="match status" value="1"/>
</dbReference>
<evidence type="ECO:0000313" key="3">
    <source>
        <dbReference type="Proteomes" id="UP001303285"/>
    </source>
</evidence>
<dbReference type="InterPro" id="IPR002575">
    <property type="entry name" value="Aminoglycoside_PTrfase"/>
</dbReference>
<organism evidence="2 3">
    <name type="scientific">Nodularia spumigena UHCC 0060</name>
    <dbReference type="NCBI Taxonomy" id="3110300"/>
    <lineage>
        <taxon>Bacteria</taxon>
        <taxon>Bacillati</taxon>
        <taxon>Cyanobacteriota</taxon>
        <taxon>Cyanophyceae</taxon>
        <taxon>Nostocales</taxon>
        <taxon>Nodulariaceae</taxon>
        <taxon>Nodularia</taxon>
    </lineage>
</organism>
<accession>A0ABU5URN6</accession>
<dbReference type="RefSeq" id="WP_323244561.1">
    <property type="nucleotide sequence ID" value="NZ_JAYGHK010000036.1"/>
</dbReference>
<protein>
    <submittedName>
        <fullName evidence="2">Aminoglycoside phosphotransferase family protein</fullName>
        <ecNumber evidence="2">2.7.1.-</ecNumber>
    </submittedName>
</protein>
<dbReference type="Proteomes" id="UP001303285">
    <property type="component" value="Unassembled WGS sequence"/>
</dbReference>
<dbReference type="SUPFAM" id="SSF56112">
    <property type="entry name" value="Protein kinase-like (PK-like)"/>
    <property type="match status" value="1"/>
</dbReference>
<comment type="caution">
    <text evidence="2">The sequence shown here is derived from an EMBL/GenBank/DDBJ whole genome shotgun (WGS) entry which is preliminary data.</text>
</comment>
<dbReference type="GO" id="GO:0016301">
    <property type="term" value="F:kinase activity"/>
    <property type="evidence" value="ECO:0007669"/>
    <property type="project" value="UniProtKB-KW"/>
</dbReference>